<sequence>MSAKQSPEEQSLDIIDRMDKLIRQTEGLLQQTDDFYQDLGIERDAAKRYLESDKVPEAERQKVLKELEEWEEEVAADVRAAVDAFKSEKSPRRSKARIPRMRI</sequence>
<reference evidence="1" key="1">
    <citation type="submission" date="2021-03" db="EMBL/GenBank/DDBJ databases">
        <authorList>
            <person name="Wang G."/>
        </authorList>
    </citation>
    <scope>NUCLEOTIDE SEQUENCE</scope>
    <source>
        <strain evidence="1">KCTC 12899</strain>
    </source>
</reference>
<name>A0A8J7QNX4_9BACT</name>
<keyword evidence="2" id="KW-1185">Reference proteome</keyword>
<accession>A0A8J7QNX4</accession>
<gene>
    <name evidence="1" type="ORF">J3U88_29170</name>
</gene>
<comment type="caution">
    <text evidence="1">The sequence shown here is derived from an EMBL/GenBank/DDBJ whole genome shotgun (WGS) entry which is preliminary data.</text>
</comment>
<evidence type="ECO:0000313" key="2">
    <source>
        <dbReference type="Proteomes" id="UP000664417"/>
    </source>
</evidence>
<dbReference type="AlphaFoldDB" id="A0A8J7QNX4"/>
<dbReference type="Proteomes" id="UP000664417">
    <property type="component" value="Unassembled WGS sequence"/>
</dbReference>
<dbReference type="RefSeq" id="WP_207862553.1">
    <property type="nucleotide sequence ID" value="NZ_JAFREP010000039.1"/>
</dbReference>
<protein>
    <submittedName>
        <fullName evidence="1">Uncharacterized protein</fullName>
    </submittedName>
</protein>
<proteinExistence type="predicted"/>
<dbReference type="EMBL" id="JAFREP010000039">
    <property type="protein sequence ID" value="MBO1322580.1"/>
    <property type="molecule type" value="Genomic_DNA"/>
</dbReference>
<organism evidence="1 2">
    <name type="scientific">Acanthopleuribacter pedis</name>
    <dbReference type="NCBI Taxonomy" id="442870"/>
    <lineage>
        <taxon>Bacteria</taxon>
        <taxon>Pseudomonadati</taxon>
        <taxon>Acidobacteriota</taxon>
        <taxon>Holophagae</taxon>
        <taxon>Acanthopleuribacterales</taxon>
        <taxon>Acanthopleuribacteraceae</taxon>
        <taxon>Acanthopleuribacter</taxon>
    </lineage>
</organism>
<evidence type="ECO:0000313" key="1">
    <source>
        <dbReference type="EMBL" id="MBO1322580.1"/>
    </source>
</evidence>